<evidence type="ECO:0000256" key="5">
    <source>
        <dbReference type="RuleBase" id="RU000320"/>
    </source>
</evidence>
<keyword evidence="3 6" id="KW-1133">Transmembrane helix</keyword>
<dbReference type="GO" id="GO:0042773">
    <property type="term" value="P:ATP synthesis coupled electron transport"/>
    <property type="evidence" value="ECO:0007669"/>
    <property type="project" value="InterPro"/>
</dbReference>
<dbReference type="PANTHER" id="PTHR42829">
    <property type="entry name" value="NADH-UBIQUINONE OXIDOREDUCTASE CHAIN 5"/>
    <property type="match status" value="1"/>
</dbReference>
<dbReference type="Pfam" id="PF00361">
    <property type="entry name" value="Proton_antipo_M"/>
    <property type="match status" value="1"/>
</dbReference>
<comment type="caution">
    <text evidence="9">The sequence shown here is derived from an EMBL/GenBank/DDBJ whole genome shotgun (WGS) entry which is preliminary data.</text>
</comment>
<feature type="transmembrane region" description="Helical" evidence="6">
    <location>
        <begin position="120"/>
        <end position="137"/>
    </location>
</feature>
<evidence type="ECO:0000259" key="7">
    <source>
        <dbReference type="Pfam" id="PF00361"/>
    </source>
</evidence>
<feature type="transmembrane region" description="Helical" evidence="6">
    <location>
        <begin position="182"/>
        <end position="201"/>
    </location>
</feature>
<organism evidence="9">
    <name type="scientific">Caldilineaceae bacterium SB0662_bin_9</name>
    <dbReference type="NCBI Taxonomy" id="2605258"/>
    <lineage>
        <taxon>Bacteria</taxon>
        <taxon>Bacillati</taxon>
        <taxon>Chloroflexota</taxon>
        <taxon>Caldilineae</taxon>
        <taxon>Caldilineales</taxon>
        <taxon>Caldilineaceae</taxon>
    </lineage>
</organism>
<gene>
    <name evidence="9" type="primary">nuoL</name>
    <name evidence="9" type="ORF">F4Y08_03265</name>
</gene>
<comment type="subcellular location">
    <subcellularLocation>
        <location evidence="1">Endomembrane system</location>
        <topology evidence="1">Multi-pass membrane protein</topology>
    </subcellularLocation>
    <subcellularLocation>
        <location evidence="5">Membrane</location>
        <topology evidence="5">Multi-pass membrane protein</topology>
    </subcellularLocation>
</comment>
<feature type="transmembrane region" description="Helical" evidence="6">
    <location>
        <begin position="503"/>
        <end position="522"/>
    </location>
</feature>
<dbReference type="GO" id="GO:0016020">
    <property type="term" value="C:membrane"/>
    <property type="evidence" value="ECO:0007669"/>
    <property type="project" value="UniProtKB-SubCell"/>
</dbReference>
<reference evidence="9" key="1">
    <citation type="submission" date="2019-09" db="EMBL/GenBank/DDBJ databases">
        <title>Characterisation of the sponge microbiome using genome-centric metagenomics.</title>
        <authorList>
            <person name="Engelberts J.P."/>
            <person name="Robbins S.J."/>
            <person name="De Goeij J.M."/>
            <person name="Aranda M."/>
            <person name="Bell S.C."/>
            <person name="Webster N.S."/>
        </authorList>
    </citation>
    <scope>NUCLEOTIDE SEQUENCE</scope>
    <source>
        <strain evidence="9">SB0662_bin_9</strain>
    </source>
</reference>
<feature type="transmembrane region" description="Helical" evidence="6">
    <location>
        <begin position="458"/>
        <end position="483"/>
    </location>
</feature>
<feature type="transmembrane region" description="Helical" evidence="6">
    <location>
        <begin position="383"/>
        <end position="401"/>
    </location>
</feature>
<dbReference type="GO" id="GO:0003954">
    <property type="term" value="F:NADH dehydrogenase activity"/>
    <property type="evidence" value="ECO:0007669"/>
    <property type="project" value="TreeGrafter"/>
</dbReference>
<evidence type="ECO:0000256" key="4">
    <source>
        <dbReference type="ARBA" id="ARBA00023136"/>
    </source>
</evidence>
<dbReference type="NCBIfam" id="TIGR01974">
    <property type="entry name" value="NDH_I_L"/>
    <property type="match status" value="1"/>
</dbReference>
<dbReference type="InterPro" id="IPR001750">
    <property type="entry name" value="ND/Mrp_TM"/>
</dbReference>
<dbReference type="Gene3D" id="1.20.5.2700">
    <property type="match status" value="1"/>
</dbReference>
<feature type="transmembrane region" description="Helical" evidence="6">
    <location>
        <begin position="143"/>
        <end position="162"/>
    </location>
</feature>
<feature type="transmembrane region" description="Helical" evidence="6">
    <location>
        <begin position="255"/>
        <end position="273"/>
    </location>
</feature>
<feature type="transmembrane region" description="Helical" evidence="6">
    <location>
        <begin position="416"/>
        <end position="437"/>
    </location>
</feature>
<keyword evidence="4 6" id="KW-0472">Membrane</keyword>
<dbReference type="GO" id="GO:0015990">
    <property type="term" value="P:electron transport coupled proton transport"/>
    <property type="evidence" value="ECO:0007669"/>
    <property type="project" value="TreeGrafter"/>
</dbReference>
<dbReference type="GO" id="GO:0012505">
    <property type="term" value="C:endomembrane system"/>
    <property type="evidence" value="ECO:0007669"/>
    <property type="project" value="UniProtKB-SubCell"/>
</dbReference>
<evidence type="ECO:0000256" key="3">
    <source>
        <dbReference type="ARBA" id="ARBA00022989"/>
    </source>
</evidence>
<feature type="transmembrane region" description="Helical" evidence="6">
    <location>
        <begin position="90"/>
        <end position="108"/>
    </location>
</feature>
<evidence type="ECO:0000313" key="9">
    <source>
        <dbReference type="EMBL" id="MYD89348.1"/>
    </source>
</evidence>
<feature type="transmembrane region" description="Helical" evidence="6">
    <location>
        <begin position="285"/>
        <end position="306"/>
    </location>
</feature>
<dbReference type="InterPro" id="IPR001516">
    <property type="entry name" value="Proton_antipo_N"/>
</dbReference>
<protein>
    <submittedName>
        <fullName evidence="9">NADH-quinone oxidoreductase subunit L</fullName>
    </submittedName>
</protein>
<dbReference type="NCBIfam" id="NF005141">
    <property type="entry name" value="PRK06590.1"/>
    <property type="match status" value="1"/>
</dbReference>
<dbReference type="PRINTS" id="PR01434">
    <property type="entry name" value="NADHDHGNASE5"/>
</dbReference>
<dbReference type="PRINTS" id="PR01435">
    <property type="entry name" value="NPOXDRDTASE5"/>
</dbReference>
<proteinExistence type="predicted"/>
<dbReference type="InterPro" id="IPR003945">
    <property type="entry name" value="NU5C-like"/>
</dbReference>
<accession>A0A6B1DPJ3</accession>
<dbReference type="AlphaFoldDB" id="A0A6B1DPJ3"/>
<dbReference type="InterPro" id="IPR018393">
    <property type="entry name" value="NADHpl_OxRdtase_5_subgr"/>
</dbReference>
<name>A0A6B1DPJ3_9CHLR</name>
<dbReference type="PANTHER" id="PTHR42829:SF2">
    <property type="entry name" value="NADH-UBIQUINONE OXIDOREDUCTASE CHAIN 5"/>
    <property type="match status" value="1"/>
</dbReference>
<feature type="transmembrane region" description="Helical" evidence="6">
    <location>
        <begin position="213"/>
        <end position="234"/>
    </location>
</feature>
<feature type="transmembrane region" description="Helical" evidence="6">
    <location>
        <begin position="313"/>
        <end position="339"/>
    </location>
</feature>
<sequence>MISLAWLLLLLPLAGMLINFVLGRVIGRRATAWIASGTVGVAFLLALSMAPDVFGGLHVHHHGTTVHLWNWIDMGSLHVPMALLVDPLSLTMVLVVTGVGFLIHVYAIGYMEGDERFNRFFLYLNLFILAMLLLVLGDSFLTLFIGWEGVGLASFLLIGFWFDRKDDLYGSFADCGKKAFIVNRIGDVGMILAMALIWSIVGSLEFNEVFHALEAGIAIPATAVCMLLLLAVAGKSAQFPLYVWLPDAMAGPTPVSALIHAATMVTAGIYLMARTHAFWELSAPASTTAAWVGVGTAFVAGTMALVQHDLKKVLAYSTVSQLGYMVLGAATGAFALAIFHLVTHAFFKALLFLSTGSVQHATHELDMRKLGGLQQKMPGTARCFLIGVLALAGIPIFSGFFSKDAILLSAFGKSSLLYAVGLITALITALYAFRAWWLTFRGTPRDQEIHSHVHESGALMMVPLWILAGLATVGGALNLPVLLTLEHALEGVLGHHAPPPLQLEISLLAVSAVVAIAGWWLIRSTYRHVGWIDSVKATMKPLTKTAQSRWYLDALYDDGLVPALHAVSRWFAQVVDQSLIDGIVNGSARLAMNLSRQARRVNNGQVPTYALSLFVGATILVVVFWLAV</sequence>
<evidence type="ECO:0000256" key="6">
    <source>
        <dbReference type="SAM" id="Phobius"/>
    </source>
</evidence>
<evidence type="ECO:0000256" key="1">
    <source>
        <dbReference type="ARBA" id="ARBA00004127"/>
    </source>
</evidence>
<evidence type="ECO:0000259" key="8">
    <source>
        <dbReference type="Pfam" id="PF00662"/>
    </source>
</evidence>
<evidence type="ECO:0000256" key="2">
    <source>
        <dbReference type="ARBA" id="ARBA00022692"/>
    </source>
</evidence>
<feature type="transmembrane region" description="Helical" evidence="6">
    <location>
        <begin position="33"/>
        <end position="54"/>
    </location>
</feature>
<feature type="transmembrane region" description="Helical" evidence="6">
    <location>
        <begin position="606"/>
        <end position="627"/>
    </location>
</feature>
<dbReference type="EMBL" id="VXPY01000017">
    <property type="protein sequence ID" value="MYD89348.1"/>
    <property type="molecule type" value="Genomic_DNA"/>
</dbReference>
<feature type="domain" description="NADH-Ubiquinone oxidoreductase (complex I) chain 5 N-terminal" evidence="8">
    <location>
        <begin position="71"/>
        <end position="121"/>
    </location>
</feature>
<keyword evidence="2 5" id="KW-0812">Transmembrane</keyword>
<feature type="domain" description="NADH:quinone oxidoreductase/Mrp antiporter transmembrane" evidence="7">
    <location>
        <begin position="139"/>
        <end position="428"/>
    </location>
</feature>
<dbReference type="Pfam" id="PF00662">
    <property type="entry name" value="Proton_antipo_N"/>
    <property type="match status" value="1"/>
</dbReference>
<dbReference type="GO" id="GO:0008137">
    <property type="term" value="F:NADH dehydrogenase (ubiquinone) activity"/>
    <property type="evidence" value="ECO:0007669"/>
    <property type="project" value="InterPro"/>
</dbReference>
<feature type="transmembrane region" description="Helical" evidence="6">
    <location>
        <begin position="345"/>
        <end position="362"/>
    </location>
</feature>